<dbReference type="OrthoDB" id="784829at2"/>
<keyword evidence="3" id="KW-1185">Reference proteome</keyword>
<gene>
    <name evidence="2" type="ORF">SAMN05216387_10383</name>
</gene>
<organism evidence="2 3">
    <name type="scientific">Nitrosovibrio tenuis</name>
    <dbReference type="NCBI Taxonomy" id="1233"/>
    <lineage>
        <taxon>Bacteria</taxon>
        <taxon>Pseudomonadati</taxon>
        <taxon>Pseudomonadota</taxon>
        <taxon>Betaproteobacteria</taxon>
        <taxon>Nitrosomonadales</taxon>
        <taxon>Nitrosomonadaceae</taxon>
        <taxon>Nitrosovibrio</taxon>
    </lineage>
</organism>
<evidence type="ECO:0000313" key="3">
    <source>
        <dbReference type="Proteomes" id="UP000198620"/>
    </source>
</evidence>
<dbReference type="STRING" id="1233.SAMN05216387_10383"/>
<accession>A0A1H7K2D0</accession>
<evidence type="ECO:0000313" key="2">
    <source>
        <dbReference type="EMBL" id="SEK80932.1"/>
    </source>
</evidence>
<name>A0A1H7K2D0_9PROT</name>
<evidence type="ECO:0000259" key="1">
    <source>
        <dbReference type="Pfam" id="PF06048"/>
    </source>
</evidence>
<dbReference type="Pfam" id="PF06048">
    <property type="entry name" value="DUF927"/>
    <property type="match status" value="1"/>
</dbReference>
<feature type="domain" description="DUF927" evidence="1">
    <location>
        <begin position="33"/>
        <end position="313"/>
    </location>
</feature>
<dbReference type="InterPro" id="IPR009270">
    <property type="entry name" value="DUF927"/>
</dbReference>
<dbReference type="EMBL" id="FOBH01000003">
    <property type="protein sequence ID" value="SEK80932.1"/>
    <property type="molecule type" value="Genomic_DNA"/>
</dbReference>
<proteinExistence type="predicted"/>
<protein>
    <submittedName>
        <fullName evidence="2">Uncharcterized protein, DUF927 family</fullName>
    </submittedName>
</protein>
<reference evidence="2 3" key="1">
    <citation type="submission" date="2016-10" db="EMBL/GenBank/DDBJ databases">
        <authorList>
            <person name="de Groot N.N."/>
        </authorList>
    </citation>
    <scope>NUCLEOTIDE SEQUENCE [LARGE SCALE GENOMIC DNA]</scope>
    <source>
        <strain evidence="2 3">Nv1</strain>
    </source>
</reference>
<dbReference type="Proteomes" id="UP000198620">
    <property type="component" value="Unassembled WGS sequence"/>
</dbReference>
<sequence length="588" mass="63637">MQNTSRAQVTVLTPRQNSANPPIASCRYGGGRFELSEMGVYFLGKDKDGNEQSPQWVCTPLHVIAKTRDEKNGEWGRLLEWQDDDNHIHQWPMPLELLEGDGSEVRRELARLGLHISPNQSARGLLAAYIKLWSVEARARCVDRLGWHGNIFVTPSGSIGDAEELVVFQNSHAIEPAYIESGTADEWRDSVAALAAGNTRLVFALSVAFAGALAEVAGEDSGGFHLRGASSCGKSTALKLAASVWGNPSTYVRLWRGTVNGLEALATLHNDSLLILDEIGQIDPNDAGEAAYLLANGQGKARASRNGLARSAQRWRLLFLSAGEASLSAVMAQAGKQSTAGQEIRLADVEADAGAGMGIFETLHGHPNAASLALAIKEASAKYHGATGKEWLRYLVANHASLVSLLEEEIKRFVTAVVPANAAGQVGRVARRFALVAIAGELATHSNLTGWLEGEATQAARKCFTAWMEAFGGCGNREERAILAQVRGFFEIHGASRFEDIGATIDLRIHKRAGFYRNGTNEGREFLVLPETFCNEICQGFDEKTVKKTLIQAGLLLPGKDKKPSQVVRLPGLGSSRVYVIRYRDGEE</sequence>
<dbReference type="RefSeq" id="WP_090827906.1">
    <property type="nucleotide sequence ID" value="NZ_FOBH01000003.1"/>
</dbReference>
<dbReference type="AlphaFoldDB" id="A0A1H7K2D0"/>